<dbReference type="Proteomes" id="UP000824881">
    <property type="component" value="Unassembled WGS sequence"/>
</dbReference>
<name>A0ACB7ITX4_PLECO</name>
<gene>
    <name evidence="1" type="ORF">CCMSSC00406_0008319</name>
</gene>
<sequence length="191" mass="21912">MGRGRPRIYKTPEDKAAANRAKSMRSYYNRKYAINVGRRRRYRADTSKTKPLNSAHPDAAALPNADPVNASDWLCLVNHSQTEFDCLTKGSTRAFVESLYDEYTTNNYRLDTFSKALIELRALDRTMRRCEHALLQLVGVAKEFKVAEKLGQAVRNGLNCVEEMELYASIGKEEVLEAYENHDLMHQKLDY</sequence>
<evidence type="ECO:0000313" key="2">
    <source>
        <dbReference type="Proteomes" id="UP000824881"/>
    </source>
</evidence>
<proteinExistence type="predicted"/>
<evidence type="ECO:0000313" key="1">
    <source>
        <dbReference type="EMBL" id="KAG9221425.1"/>
    </source>
</evidence>
<keyword evidence="2" id="KW-1185">Reference proteome</keyword>
<organism evidence="1 2">
    <name type="scientific">Pleurotus cornucopiae</name>
    <name type="common">Cornucopia mushroom</name>
    <dbReference type="NCBI Taxonomy" id="5321"/>
    <lineage>
        <taxon>Eukaryota</taxon>
        <taxon>Fungi</taxon>
        <taxon>Dikarya</taxon>
        <taxon>Basidiomycota</taxon>
        <taxon>Agaricomycotina</taxon>
        <taxon>Agaricomycetes</taxon>
        <taxon>Agaricomycetidae</taxon>
        <taxon>Agaricales</taxon>
        <taxon>Pleurotineae</taxon>
        <taxon>Pleurotaceae</taxon>
        <taxon>Pleurotus</taxon>
    </lineage>
</organism>
<accession>A0ACB7ITX4</accession>
<reference evidence="1 2" key="1">
    <citation type="journal article" date="2021" name="Appl. Environ. Microbiol.">
        <title>Genetic linkage and physical mapping for an oyster mushroom Pleurotus cornucopiae and QTL analysis for the trait cap color.</title>
        <authorList>
            <person name="Zhang Y."/>
            <person name="Gao W."/>
            <person name="Sonnenberg A."/>
            <person name="Chen Q."/>
            <person name="Zhang J."/>
            <person name="Huang C."/>
        </authorList>
    </citation>
    <scope>NUCLEOTIDE SEQUENCE [LARGE SCALE GENOMIC DNA]</scope>
    <source>
        <strain evidence="1">CCMSSC00406</strain>
    </source>
</reference>
<protein>
    <submittedName>
        <fullName evidence="1">Uncharacterized protein</fullName>
    </submittedName>
</protein>
<comment type="caution">
    <text evidence="1">The sequence shown here is derived from an EMBL/GenBank/DDBJ whole genome shotgun (WGS) entry which is preliminary data.</text>
</comment>
<dbReference type="EMBL" id="WQMT02000007">
    <property type="protein sequence ID" value="KAG9221425.1"/>
    <property type="molecule type" value="Genomic_DNA"/>
</dbReference>